<comment type="subcellular location">
    <subcellularLocation>
        <location evidence="1">Nucleus</location>
    </subcellularLocation>
</comment>
<evidence type="ECO:0000256" key="4">
    <source>
        <dbReference type="ARBA" id="ARBA00022801"/>
    </source>
</evidence>
<dbReference type="Pfam" id="PF15870">
    <property type="entry name" value="EloA-BP1"/>
    <property type="match status" value="1"/>
</dbReference>
<dbReference type="SUPFAM" id="SSF53098">
    <property type="entry name" value="Ribonuclease H-like"/>
    <property type="match status" value="1"/>
</dbReference>
<keyword evidence="9" id="KW-1185">Reference proteome</keyword>
<protein>
    <recommendedName>
        <fullName evidence="7">Exonuclease domain-containing protein</fullName>
    </recommendedName>
</protein>
<dbReference type="OMA" id="ACIRICA"/>
<dbReference type="InterPro" id="IPR047021">
    <property type="entry name" value="REXO1/3/4-like"/>
</dbReference>
<dbReference type="PANTHER" id="PTHR12801">
    <property type="entry name" value="RNA EXONUCLEASE REXO1 / RECO3 FAMILY MEMBER-RELATED"/>
    <property type="match status" value="1"/>
</dbReference>
<dbReference type="Ensembl" id="ENSVKKT00000014722.1">
    <property type="protein sequence ID" value="ENSVKKP00000014373.1"/>
    <property type="gene ID" value="ENSVKKG00000009890.1"/>
</dbReference>
<dbReference type="InterPro" id="IPR031736">
    <property type="entry name" value="REXO1-like_dom"/>
</dbReference>
<dbReference type="GO" id="GO:0003676">
    <property type="term" value="F:nucleic acid binding"/>
    <property type="evidence" value="ECO:0007669"/>
    <property type="project" value="InterPro"/>
</dbReference>
<dbReference type="SMART" id="SM00479">
    <property type="entry name" value="EXOIII"/>
    <property type="match status" value="1"/>
</dbReference>
<keyword evidence="4" id="KW-0378">Hydrolase</keyword>
<feature type="domain" description="Exonuclease" evidence="7">
    <location>
        <begin position="338"/>
        <end position="474"/>
    </location>
</feature>
<dbReference type="PANTHER" id="PTHR12801:SF152">
    <property type="entry name" value="EXONUCLEASE DOMAIN-CONTAINING PROTEIN"/>
    <property type="match status" value="1"/>
</dbReference>
<keyword evidence="5" id="KW-0269">Exonuclease</keyword>
<dbReference type="CDD" id="cd06145">
    <property type="entry name" value="REX1_like"/>
    <property type="match status" value="1"/>
</dbReference>
<evidence type="ECO:0000256" key="5">
    <source>
        <dbReference type="ARBA" id="ARBA00022839"/>
    </source>
</evidence>
<dbReference type="GO" id="GO:0005634">
    <property type="term" value="C:nucleus"/>
    <property type="evidence" value="ECO:0007669"/>
    <property type="project" value="UniProtKB-SubCell"/>
</dbReference>
<evidence type="ECO:0000313" key="9">
    <source>
        <dbReference type="Proteomes" id="UP000694545"/>
    </source>
</evidence>
<organism evidence="8 9">
    <name type="scientific">Varanus komodoensis</name>
    <name type="common">Komodo dragon</name>
    <dbReference type="NCBI Taxonomy" id="61221"/>
    <lineage>
        <taxon>Eukaryota</taxon>
        <taxon>Metazoa</taxon>
        <taxon>Chordata</taxon>
        <taxon>Craniata</taxon>
        <taxon>Vertebrata</taxon>
        <taxon>Euteleostomi</taxon>
        <taxon>Lepidosauria</taxon>
        <taxon>Squamata</taxon>
        <taxon>Bifurcata</taxon>
        <taxon>Unidentata</taxon>
        <taxon>Episquamata</taxon>
        <taxon>Toxicofera</taxon>
        <taxon>Anguimorpha</taxon>
        <taxon>Paleoanguimorpha</taxon>
        <taxon>Varanoidea</taxon>
        <taxon>Varanidae</taxon>
        <taxon>Varanus</taxon>
    </lineage>
</organism>
<sequence>MGKGILLGEERRVVLLGHDIFFHSSSSVLHLDSQNCPSSRLAGWQRSSSLLHPPCIGYCTLNICFVIKKSQKSIISLDHSELLRYGFLHIKITFQVLSRRRPLVVPEVGSKVPHGVRQRYVNFFVEEFLKVCATVNEAFDKALLEEKAIYDRCGGKNMYLNIAVNTVKKLRNHGSVSTVSQGGKEAGETSVQLCFDFSNFTGIALYRVLKDYALTEEQLIEHGFPQPNPEKPGSAVLCSGTIKPAVSDCKVCCRCGEIYAVTSSGRHARKEECNYHSGKVLQHKVPGGLETWYSCCEGVVGSPGCQVARLHVHDGRNENIDGFVKTFIKPPPLDGNHGVFALDCEMCYTTHGLELSRVAVVDPSLHVVYDAFVKPDNEIIDYNTRFSGVTAEDMKDTVASIRDVQAVLLNLFSADTFLIGHSLPNDLFALKMFHSKIVDISVVFPHRLGLPHRRALRTLMADYLQQIIQGNGKTIL</sequence>
<keyword evidence="6" id="KW-0539">Nucleus</keyword>
<evidence type="ECO:0000313" key="8">
    <source>
        <dbReference type="Ensembl" id="ENSVKKP00000014373.1"/>
    </source>
</evidence>
<dbReference type="InterPro" id="IPR034922">
    <property type="entry name" value="REX1-like_exo"/>
</dbReference>
<dbReference type="InterPro" id="IPR036397">
    <property type="entry name" value="RNaseH_sf"/>
</dbReference>
<dbReference type="InterPro" id="IPR013520">
    <property type="entry name" value="Ribonucl_H"/>
</dbReference>
<reference evidence="8" key="2">
    <citation type="submission" date="2025-09" db="UniProtKB">
        <authorList>
            <consortium name="Ensembl"/>
        </authorList>
    </citation>
    <scope>IDENTIFICATION</scope>
</reference>
<name>A0A8D2KZ66_VARKO</name>
<evidence type="ECO:0000256" key="1">
    <source>
        <dbReference type="ARBA" id="ARBA00004123"/>
    </source>
</evidence>
<dbReference type="AlphaFoldDB" id="A0A8D2KZ66"/>
<accession>A0A8D2KZ66</accession>
<dbReference type="InterPro" id="IPR012337">
    <property type="entry name" value="RNaseH-like_sf"/>
</dbReference>
<proteinExistence type="inferred from homology"/>
<dbReference type="GO" id="GO:0004527">
    <property type="term" value="F:exonuclease activity"/>
    <property type="evidence" value="ECO:0007669"/>
    <property type="project" value="UniProtKB-KW"/>
</dbReference>
<dbReference type="Proteomes" id="UP000694545">
    <property type="component" value="Unplaced"/>
</dbReference>
<comment type="similarity">
    <text evidence="2">Belongs to the REXO1/REXO3 family.</text>
</comment>
<keyword evidence="3" id="KW-0540">Nuclease</keyword>
<reference evidence="8" key="1">
    <citation type="submission" date="2025-08" db="UniProtKB">
        <authorList>
            <consortium name="Ensembl"/>
        </authorList>
    </citation>
    <scope>IDENTIFICATION</scope>
</reference>
<evidence type="ECO:0000259" key="7">
    <source>
        <dbReference type="SMART" id="SM00479"/>
    </source>
</evidence>
<dbReference type="Gene3D" id="3.30.420.10">
    <property type="entry name" value="Ribonuclease H-like superfamily/Ribonuclease H"/>
    <property type="match status" value="1"/>
</dbReference>
<evidence type="ECO:0000256" key="3">
    <source>
        <dbReference type="ARBA" id="ARBA00022722"/>
    </source>
</evidence>
<evidence type="ECO:0000256" key="6">
    <source>
        <dbReference type="ARBA" id="ARBA00023242"/>
    </source>
</evidence>
<evidence type="ECO:0000256" key="2">
    <source>
        <dbReference type="ARBA" id="ARBA00006357"/>
    </source>
</evidence>